<evidence type="ECO:0000313" key="3">
    <source>
        <dbReference type="Proteomes" id="UP001144341"/>
    </source>
</evidence>
<dbReference type="RefSeq" id="WP_269413705.1">
    <property type="nucleotide sequence ID" value="NZ_JAPWGL010000001.1"/>
</dbReference>
<feature type="transmembrane region" description="Helical" evidence="1">
    <location>
        <begin position="73"/>
        <end position="96"/>
    </location>
</feature>
<sequence>MILFIICLCLLVIAPIIQLVLSVLKMRNKVRISYLFINIFCLFTGLLLPLLATYIDIANLPPDVRCATPSVGFAFIGIGITIIFIPIITVIFYAIVYSRNKKISANIN</sequence>
<comment type="caution">
    <text evidence="2">The sequence shown here is derived from an EMBL/GenBank/DDBJ whole genome shotgun (WGS) entry which is preliminary data.</text>
</comment>
<protein>
    <submittedName>
        <fullName evidence="2">Uncharacterized protein</fullName>
    </submittedName>
</protein>
<dbReference type="EMBL" id="JAPWGL010000001">
    <property type="protein sequence ID" value="MCZ4221872.1"/>
    <property type="molecule type" value="Genomic_DNA"/>
</dbReference>
<keyword evidence="1" id="KW-0812">Transmembrane</keyword>
<proteinExistence type="predicted"/>
<keyword evidence="3" id="KW-1185">Reference proteome</keyword>
<keyword evidence="1" id="KW-0472">Membrane</keyword>
<accession>A0ABT4KSG4</accession>
<reference evidence="2" key="1">
    <citation type="submission" date="2022-12" db="EMBL/GenBank/DDBJ databases">
        <title>Genome sequence of SJ11.</title>
        <authorList>
            <person name="Woo H."/>
        </authorList>
    </citation>
    <scope>NUCLEOTIDE SEQUENCE</scope>
    <source>
        <strain evidence="2">SJ11</strain>
    </source>
</reference>
<dbReference type="Proteomes" id="UP001144341">
    <property type="component" value="Unassembled WGS sequence"/>
</dbReference>
<evidence type="ECO:0000313" key="2">
    <source>
        <dbReference type="EMBL" id="MCZ4221872.1"/>
    </source>
</evidence>
<organism evidence="2 3">
    <name type="scientific">Pedobacter rhodius</name>
    <dbReference type="NCBI Taxonomy" id="3004098"/>
    <lineage>
        <taxon>Bacteria</taxon>
        <taxon>Pseudomonadati</taxon>
        <taxon>Bacteroidota</taxon>
        <taxon>Sphingobacteriia</taxon>
        <taxon>Sphingobacteriales</taxon>
        <taxon>Sphingobacteriaceae</taxon>
        <taxon>Pedobacter</taxon>
    </lineage>
</organism>
<feature type="transmembrane region" description="Helical" evidence="1">
    <location>
        <begin position="32"/>
        <end position="52"/>
    </location>
</feature>
<keyword evidence="1" id="KW-1133">Transmembrane helix</keyword>
<name>A0ABT4KSG4_9SPHI</name>
<gene>
    <name evidence="2" type="ORF">O0931_01025</name>
</gene>
<evidence type="ECO:0000256" key="1">
    <source>
        <dbReference type="SAM" id="Phobius"/>
    </source>
</evidence>